<gene>
    <name evidence="3" type="primary">iorB</name>
    <name evidence="3" type="ORF">PRI8871_02403</name>
</gene>
<evidence type="ECO:0000259" key="2">
    <source>
        <dbReference type="SMART" id="SM01008"/>
    </source>
</evidence>
<sequence length="744" mass="79193">MSRIGKIARRTFLIGSAAVVGGVAIGAWYVSRPAPNPLTPQEGEASLNAFVVIDGNGVTLVAPRAEMGQGVRTTWAALLAEELDVNWEDIKVIHGPAAAAYYNSAMMASALPGIEYRKSEFTRNLGEALGVIGKVFEMQITGGSTAMRDGYERMRATGAAAREMLKEAAAKRLDVKARDLRTEGGAVIAPDGTRLTYSELAADAAAQDPRDVALRDPSQWRYLGKSLPRVDIVEKSTGTATFGIDVRVEGMKFAALKVSPRRGAMNGFDASAARTMPGVEQIVDVGDGVAVVASNTWLAMQALEAITFDWGPAPYPATTDAIFAPIAAALGAEPTATPRDDGDASTVPDGATVVEADYSAPYLAHATMEPMNATALIDADGLTIWAGNQGPTILRDRCAEVAGLDADQVTVHTTYMGGGFGRRGEVDFGQYATRVAMALPGVPVQLTWSREEDMTHDFYRPGTMARMRGAVKNGTAVMLDAQVASPSPSQQALKRWMGFAPGGPDNVITEGLANQPYAIPNYRCRNHQADVAVPIGFWRSVGNSHNGFYMESFMDEMAHAAGADPLDFRLDLARREWAPAAGVLQAVKDMSGWTGQTPDGTGRGVAMCYAFGTPVATVIEVQDEGGAIRIAKAWMACDPGIALDPSIIEAQMFGGLVYGLSAAMSEEITFDNGIAQQENFPDYEALRIHQMPQVEVRILETLPHISGVGEPGTPGAAPALANALFDLTGKRARQLPLNKMFDFI</sequence>
<dbReference type="InterPro" id="IPR012368">
    <property type="entry name" value="OxRdtase_Mopterin-bd_su_IorB"/>
</dbReference>
<name>A0A2R8AX43_9RHOB</name>
<dbReference type="PIRSF" id="PIRSF036389">
    <property type="entry name" value="IOR_B"/>
    <property type="match status" value="1"/>
</dbReference>
<dbReference type="Gene3D" id="3.90.1170.50">
    <property type="entry name" value="Aldehyde oxidase/xanthine dehydrogenase, a/b hammerhead"/>
    <property type="match status" value="1"/>
</dbReference>
<organism evidence="3 4">
    <name type="scientific">Pseudoprimorskyibacter insulae</name>
    <dbReference type="NCBI Taxonomy" id="1695997"/>
    <lineage>
        <taxon>Bacteria</taxon>
        <taxon>Pseudomonadati</taxon>
        <taxon>Pseudomonadota</taxon>
        <taxon>Alphaproteobacteria</taxon>
        <taxon>Rhodobacterales</taxon>
        <taxon>Paracoccaceae</taxon>
        <taxon>Pseudoprimorskyibacter</taxon>
    </lineage>
</organism>
<protein>
    <submittedName>
        <fullName evidence="3">Isoquinoline 1-oxidoreductase subunit beta</fullName>
        <ecNumber evidence="3">1.3.99.16</ecNumber>
    </submittedName>
</protein>
<dbReference type="Pfam" id="PF02738">
    <property type="entry name" value="MoCoBD_1"/>
    <property type="match status" value="1"/>
</dbReference>
<proteinExistence type="predicted"/>
<dbReference type="PANTHER" id="PTHR47495:SF2">
    <property type="entry name" value="ALDEHYDE DEHYDROGENASE"/>
    <property type="match status" value="1"/>
</dbReference>
<dbReference type="PROSITE" id="PS51318">
    <property type="entry name" value="TAT"/>
    <property type="match status" value="1"/>
</dbReference>
<dbReference type="EC" id="1.3.99.16" evidence="3"/>
<dbReference type="AlphaFoldDB" id="A0A2R8AX43"/>
<evidence type="ECO:0000313" key="3">
    <source>
        <dbReference type="EMBL" id="SPF80593.1"/>
    </source>
</evidence>
<dbReference type="OrthoDB" id="9767994at2"/>
<dbReference type="Gene3D" id="3.30.365.10">
    <property type="entry name" value="Aldehyde oxidase/xanthine dehydrogenase, molybdopterin binding domain"/>
    <property type="match status" value="4"/>
</dbReference>
<keyword evidence="1" id="KW-0812">Transmembrane</keyword>
<dbReference type="InterPro" id="IPR000674">
    <property type="entry name" value="Ald_Oxase/Xan_DH_a/b"/>
</dbReference>
<accession>A0A2R8AX43</accession>
<dbReference type="RefSeq" id="WP_108886437.1">
    <property type="nucleotide sequence ID" value="NZ_OMOJ01000004.1"/>
</dbReference>
<keyword evidence="3" id="KW-0560">Oxidoreductase</keyword>
<dbReference type="InterPro" id="IPR037165">
    <property type="entry name" value="AldOxase/xan_DH_Mopterin-bd_sf"/>
</dbReference>
<dbReference type="SMART" id="SM01008">
    <property type="entry name" value="Ald_Xan_dh_C"/>
    <property type="match status" value="1"/>
</dbReference>
<dbReference type="SUPFAM" id="SSF54665">
    <property type="entry name" value="CO dehydrogenase molybdoprotein N-domain-like"/>
    <property type="match status" value="1"/>
</dbReference>
<dbReference type="SUPFAM" id="SSF56003">
    <property type="entry name" value="Molybdenum cofactor-binding domain"/>
    <property type="match status" value="2"/>
</dbReference>
<dbReference type="GO" id="GO:0047121">
    <property type="term" value="F:isoquinoline 1-oxidoreductase activity"/>
    <property type="evidence" value="ECO:0007669"/>
    <property type="project" value="UniProtKB-EC"/>
</dbReference>
<dbReference type="PANTHER" id="PTHR47495">
    <property type="entry name" value="ALDEHYDE DEHYDROGENASE"/>
    <property type="match status" value="1"/>
</dbReference>
<feature type="domain" description="Aldehyde oxidase/xanthine dehydrogenase a/b hammerhead" evidence="2">
    <location>
        <begin position="237"/>
        <end position="314"/>
    </location>
</feature>
<feature type="transmembrane region" description="Helical" evidence="1">
    <location>
        <begin position="12"/>
        <end position="30"/>
    </location>
</feature>
<evidence type="ECO:0000313" key="4">
    <source>
        <dbReference type="Proteomes" id="UP000244904"/>
    </source>
</evidence>
<keyword evidence="4" id="KW-1185">Reference proteome</keyword>
<dbReference type="Pfam" id="PF20256">
    <property type="entry name" value="MoCoBD_2"/>
    <property type="match status" value="2"/>
</dbReference>
<keyword evidence="1" id="KW-0472">Membrane</keyword>
<reference evidence="4" key="1">
    <citation type="submission" date="2018-03" db="EMBL/GenBank/DDBJ databases">
        <authorList>
            <person name="Rodrigo-Torres L."/>
            <person name="Arahal R. D."/>
            <person name="Lucena T."/>
        </authorList>
    </citation>
    <scope>NUCLEOTIDE SEQUENCE [LARGE SCALE GENOMIC DNA]</scope>
    <source>
        <strain evidence="4">CECT 8871</strain>
    </source>
</reference>
<dbReference type="InterPro" id="IPR052516">
    <property type="entry name" value="N-heterocyclic_Hydroxylase"/>
</dbReference>
<dbReference type="InterPro" id="IPR008274">
    <property type="entry name" value="AldOxase/xan_DH_MoCoBD1"/>
</dbReference>
<dbReference type="InterPro" id="IPR046867">
    <property type="entry name" value="AldOxase/xan_DH_MoCoBD2"/>
</dbReference>
<dbReference type="InterPro" id="IPR006311">
    <property type="entry name" value="TAT_signal"/>
</dbReference>
<dbReference type="Proteomes" id="UP000244904">
    <property type="component" value="Unassembled WGS sequence"/>
</dbReference>
<keyword evidence="1" id="KW-1133">Transmembrane helix</keyword>
<evidence type="ECO:0000256" key="1">
    <source>
        <dbReference type="SAM" id="Phobius"/>
    </source>
</evidence>
<dbReference type="InterPro" id="IPR036856">
    <property type="entry name" value="Ald_Oxase/Xan_DH_a/b_sf"/>
</dbReference>
<dbReference type="EMBL" id="OMOJ01000004">
    <property type="protein sequence ID" value="SPF80593.1"/>
    <property type="molecule type" value="Genomic_DNA"/>
</dbReference>